<dbReference type="Proteomes" id="UP000324209">
    <property type="component" value="Chromosome"/>
</dbReference>
<sequence>MSMTDYKDAFNLWSETEGMGLRSLDDSESGINAFLQRNPNTNFVCRKGKELVAVILCGHDGRRGYIYHAVVHQNYHRQGIGKSLIHKVLTALDEEGIKKVALVVFAENQKGNDFWQSMGFIKRKDLNYRNLSIDDANV</sequence>
<evidence type="ECO:0000256" key="1">
    <source>
        <dbReference type="ARBA" id="ARBA00022679"/>
    </source>
</evidence>
<dbReference type="GO" id="GO:0004596">
    <property type="term" value="F:protein-N-terminal amino-acid acetyltransferase activity"/>
    <property type="evidence" value="ECO:0007669"/>
    <property type="project" value="InterPro"/>
</dbReference>
<feature type="domain" description="N-acetyltransferase" evidence="4">
    <location>
        <begin position="1"/>
        <end position="138"/>
    </location>
</feature>
<keyword evidence="1 5" id="KW-0808">Transferase</keyword>
<dbReference type="InterPro" id="IPR016181">
    <property type="entry name" value="Acyl_CoA_acyltransferase"/>
</dbReference>
<dbReference type="EMBL" id="CP036150">
    <property type="protein sequence ID" value="QEN09859.1"/>
    <property type="molecule type" value="Genomic_DNA"/>
</dbReference>
<name>A0A5C1QRL8_9SPIO</name>
<dbReference type="GO" id="GO:0031417">
    <property type="term" value="C:NatC complex"/>
    <property type="evidence" value="ECO:0007669"/>
    <property type="project" value="TreeGrafter"/>
</dbReference>
<dbReference type="InterPro" id="IPR000182">
    <property type="entry name" value="GNAT_dom"/>
</dbReference>
<dbReference type="AlphaFoldDB" id="A0A5C1QRL8"/>
<accession>A0A5C1QRL8</accession>
<dbReference type="SUPFAM" id="SSF55729">
    <property type="entry name" value="Acyl-CoA N-acyltransferases (Nat)"/>
    <property type="match status" value="1"/>
</dbReference>
<dbReference type="CDD" id="cd04301">
    <property type="entry name" value="NAT_SF"/>
    <property type="match status" value="1"/>
</dbReference>
<dbReference type="InterPro" id="IPR044542">
    <property type="entry name" value="NAA30-like"/>
</dbReference>
<evidence type="ECO:0000256" key="2">
    <source>
        <dbReference type="ARBA" id="ARBA00023315"/>
    </source>
</evidence>
<keyword evidence="2" id="KW-0012">Acyltransferase</keyword>
<evidence type="ECO:0000256" key="3">
    <source>
        <dbReference type="ARBA" id="ARBA00024025"/>
    </source>
</evidence>
<protein>
    <submittedName>
        <fullName evidence="5">GNAT family N-acetyltransferase</fullName>
    </submittedName>
</protein>
<gene>
    <name evidence="5" type="ORF">EXM22_04220</name>
</gene>
<dbReference type="OrthoDB" id="1821130at2"/>
<dbReference type="Pfam" id="PF00583">
    <property type="entry name" value="Acetyltransf_1"/>
    <property type="match status" value="1"/>
</dbReference>
<comment type="similarity">
    <text evidence="3">Belongs to the acetyltransferase family. MAK3 subfamily.</text>
</comment>
<keyword evidence="6" id="KW-1185">Reference proteome</keyword>
<dbReference type="PANTHER" id="PTHR45896:SF1">
    <property type="entry name" value="N-ALPHA-ACETYLTRANSFERASE 30"/>
    <property type="match status" value="1"/>
</dbReference>
<dbReference type="KEGG" id="ock:EXM22_04220"/>
<proteinExistence type="inferred from homology"/>
<dbReference type="Gene3D" id="3.40.630.30">
    <property type="match status" value="1"/>
</dbReference>
<evidence type="ECO:0000313" key="5">
    <source>
        <dbReference type="EMBL" id="QEN09859.1"/>
    </source>
</evidence>
<reference evidence="5 6" key="1">
    <citation type="submission" date="2019-02" db="EMBL/GenBank/DDBJ databases">
        <title>Complete Genome Sequence and Methylome Analysis of free living Spirochaetas.</title>
        <authorList>
            <person name="Fomenkov A."/>
            <person name="Dubinina G."/>
            <person name="Leshcheva N."/>
            <person name="Mikheeva N."/>
            <person name="Grabovich M."/>
            <person name="Vincze T."/>
            <person name="Roberts R.J."/>
        </authorList>
    </citation>
    <scope>NUCLEOTIDE SEQUENCE [LARGE SCALE GENOMIC DNA]</scope>
    <source>
        <strain evidence="5 6">K2</strain>
    </source>
</reference>
<dbReference type="PANTHER" id="PTHR45896">
    <property type="entry name" value="N-ALPHA-ACETYLTRANSFERASE 30"/>
    <property type="match status" value="1"/>
</dbReference>
<evidence type="ECO:0000313" key="6">
    <source>
        <dbReference type="Proteomes" id="UP000324209"/>
    </source>
</evidence>
<organism evidence="5 6">
    <name type="scientific">Oceanispirochaeta crateris</name>
    <dbReference type="NCBI Taxonomy" id="2518645"/>
    <lineage>
        <taxon>Bacteria</taxon>
        <taxon>Pseudomonadati</taxon>
        <taxon>Spirochaetota</taxon>
        <taxon>Spirochaetia</taxon>
        <taxon>Spirochaetales</taxon>
        <taxon>Spirochaetaceae</taxon>
        <taxon>Oceanispirochaeta</taxon>
    </lineage>
</organism>
<evidence type="ECO:0000259" key="4">
    <source>
        <dbReference type="PROSITE" id="PS51186"/>
    </source>
</evidence>
<dbReference type="PROSITE" id="PS51186">
    <property type="entry name" value="GNAT"/>
    <property type="match status" value="1"/>
</dbReference>